<feature type="region of interest" description="Disordered" evidence="1">
    <location>
        <begin position="1035"/>
        <end position="1065"/>
    </location>
</feature>
<feature type="compositionally biased region" description="Low complexity" evidence="1">
    <location>
        <begin position="70"/>
        <end position="81"/>
    </location>
</feature>
<feature type="compositionally biased region" description="Low complexity" evidence="1">
    <location>
        <begin position="25"/>
        <end position="53"/>
    </location>
</feature>
<reference evidence="2 3" key="1">
    <citation type="journal article" date="2016" name="Genome Biol. Evol.">
        <title>Divergent and convergent evolution of fungal pathogenicity.</title>
        <authorList>
            <person name="Shang Y."/>
            <person name="Xiao G."/>
            <person name="Zheng P."/>
            <person name="Cen K."/>
            <person name="Zhan S."/>
            <person name="Wang C."/>
        </authorList>
    </citation>
    <scope>NUCLEOTIDE SEQUENCE [LARGE SCALE GENOMIC DNA]</scope>
    <source>
        <strain evidence="2 3">RCEF 264</strain>
    </source>
</reference>
<gene>
    <name evidence="2" type="ORF">SPI_08256</name>
</gene>
<feature type="compositionally biased region" description="Acidic residues" evidence="1">
    <location>
        <begin position="154"/>
        <end position="169"/>
    </location>
</feature>
<name>A0A167NHU3_9HYPO</name>
<feature type="compositionally biased region" description="Polar residues" evidence="1">
    <location>
        <begin position="187"/>
        <end position="196"/>
    </location>
</feature>
<proteinExistence type="predicted"/>
<feature type="compositionally biased region" description="Low complexity" evidence="1">
    <location>
        <begin position="239"/>
        <end position="249"/>
    </location>
</feature>
<dbReference type="Proteomes" id="UP000076874">
    <property type="component" value="Unassembled WGS sequence"/>
</dbReference>
<feature type="region of interest" description="Disordered" evidence="1">
    <location>
        <begin position="1"/>
        <end position="249"/>
    </location>
</feature>
<dbReference type="OrthoDB" id="4925544at2759"/>
<dbReference type="AlphaFoldDB" id="A0A167NHU3"/>
<sequence>MEEEPMEEHQLSASFHRSTSSTDIRPSPRSSSVSRPSLELLASSIQTSSSTSTLRFPTPEGSHLLAHWVTSSSTDPTDPTDTMPPPPPPPPQRAASVSDETNSLADSAYELISSTDGESQDGRGAGSIDDSLADSVDLYPRADDVHSLNGTDTPYDDDDDEESASETDEQGIHSPNNSSRTRHTPRQSRLYSNSNDAVRGDGGDGDGAPRRSSPADSIQYAEQVLDNPSTQSLSMLEYDSSSGDTSSGATPLVQSIEFSEEADVNVYLEKVSVKHTIREFTEAETVAIAANMGMAGTNPPKRLAATIRQTMSHHCLPIREPLRVMYVGSDAGYNDIMYKISSALLASTSSSAASPSSPPSLPSPSNRSARGSEQHHMTMPSIYNIMPLSSFGSTKVPEIDEIQLMGVSEYNIKVERCAKANETVYEGNAFPNDTVYSITLDSEKTYLSVFCPSGSIVTPQWSLPHVAVFYVSGNDDREAEATRNAAWEFMTRHAVPSIFISHTQAFSRSPSAGRWQNFVDQAAVHLCLESRDTERPMAPERLPIDLVSFLNIDARQMNRNLAYLTGLHDTPGATTKTRKTHNAVGRAHGDAGDIIARLASCLRLLGLGNDPRPELSRLLSETCELLKAQSWKTLVAAAISALLWSYVVFFVVSLLPALNFLSSSAAAASSPSGVRAFPPSSTPVLVVPSVSSTTGTATSAACSVPSLTPTVTISLTSTRTVEVRVPALSSSTTQAHFGGFLTDRAHQHQHYQKKDLRIVASSEIKSTGCSIQVYSNHEILVKVPSETKTMWLAKGAIDIDVWRGQDVLKSKLSTTDEGLIIEISKRDAYGVMNVSIVTTRRPKINETFAVDFGKPTGAWLLEAGASLWRDSIKAFADNGHEVAARAKNAMSTYTTSANDVSFSRPMQDVLESAFSFSAAAKAKVANRWADFLRSSSTVVGEAERAGQDAAGRLYVLVNTVQDFVHKPANKAIREAQAALHEAAQHLAPVEQIRNDVQLSVLRAQIASHLWWLRVQGKTEEHAAYEAKAAHYLQQKEEAARPQSKANSGGWKGSSYEKSKENAGGASPMTVLWWPFQH</sequence>
<keyword evidence="3" id="KW-1185">Reference proteome</keyword>
<protein>
    <submittedName>
        <fullName evidence="2">Uncharacterized protein</fullName>
    </submittedName>
</protein>
<feature type="compositionally biased region" description="Polar residues" evidence="1">
    <location>
        <begin position="11"/>
        <end position="24"/>
    </location>
</feature>
<accession>A0A167NHU3</accession>
<feature type="region of interest" description="Disordered" evidence="1">
    <location>
        <begin position="349"/>
        <end position="375"/>
    </location>
</feature>
<evidence type="ECO:0000313" key="2">
    <source>
        <dbReference type="EMBL" id="OAA55572.1"/>
    </source>
</evidence>
<comment type="caution">
    <text evidence="2">The sequence shown here is derived from an EMBL/GenBank/DDBJ whole genome shotgun (WGS) entry which is preliminary data.</text>
</comment>
<dbReference type="EMBL" id="AZHD01000019">
    <property type="protein sequence ID" value="OAA55572.1"/>
    <property type="molecule type" value="Genomic_DNA"/>
</dbReference>
<feature type="compositionally biased region" description="Pro residues" evidence="1">
    <location>
        <begin position="82"/>
        <end position="92"/>
    </location>
</feature>
<evidence type="ECO:0000313" key="3">
    <source>
        <dbReference type="Proteomes" id="UP000076874"/>
    </source>
</evidence>
<dbReference type="STRING" id="1081102.A0A167NHU3"/>
<evidence type="ECO:0000256" key="1">
    <source>
        <dbReference type="SAM" id="MobiDB-lite"/>
    </source>
</evidence>
<organism evidence="2 3">
    <name type="scientific">Niveomyces insectorum RCEF 264</name>
    <dbReference type="NCBI Taxonomy" id="1081102"/>
    <lineage>
        <taxon>Eukaryota</taxon>
        <taxon>Fungi</taxon>
        <taxon>Dikarya</taxon>
        <taxon>Ascomycota</taxon>
        <taxon>Pezizomycotina</taxon>
        <taxon>Sordariomycetes</taxon>
        <taxon>Hypocreomycetidae</taxon>
        <taxon>Hypocreales</taxon>
        <taxon>Cordycipitaceae</taxon>
        <taxon>Niveomyces</taxon>
    </lineage>
</organism>